<dbReference type="GO" id="GO:0006281">
    <property type="term" value="P:DNA repair"/>
    <property type="evidence" value="ECO:0007669"/>
    <property type="project" value="TreeGrafter"/>
</dbReference>
<gene>
    <name evidence="3" type="ORF">SAMN05444126_11363</name>
</gene>
<dbReference type="InterPro" id="IPR006439">
    <property type="entry name" value="HAD-SF_hydro_IA"/>
</dbReference>
<name>A0A1H9UB90_9BACI</name>
<protein>
    <submittedName>
        <fullName evidence="3">Phosphoglycolate phosphatase</fullName>
    </submittedName>
</protein>
<keyword evidence="4" id="KW-1185">Reference proteome</keyword>
<evidence type="ECO:0000313" key="4">
    <source>
        <dbReference type="Proteomes" id="UP000199318"/>
    </source>
</evidence>
<dbReference type="PRINTS" id="PR00413">
    <property type="entry name" value="HADHALOGNASE"/>
</dbReference>
<dbReference type="EMBL" id="FOGV01000013">
    <property type="protein sequence ID" value="SES06424.1"/>
    <property type="molecule type" value="Genomic_DNA"/>
</dbReference>
<dbReference type="InterPro" id="IPR050155">
    <property type="entry name" value="HAD-like_hydrolase_sf"/>
</dbReference>
<dbReference type="PANTHER" id="PTHR43434:SF22">
    <property type="entry name" value="PHOSPHOGLYCOLATE PHOSPHATASE"/>
    <property type="match status" value="1"/>
</dbReference>
<organism evidence="3 4">
    <name type="scientific">Salisediminibacterium halotolerans</name>
    <dbReference type="NCBI Taxonomy" id="517425"/>
    <lineage>
        <taxon>Bacteria</taxon>
        <taxon>Bacillati</taxon>
        <taxon>Bacillota</taxon>
        <taxon>Bacilli</taxon>
        <taxon>Bacillales</taxon>
        <taxon>Bacillaceae</taxon>
        <taxon>Salisediminibacterium</taxon>
    </lineage>
</organism>
<accession>A0A1H9UB90</accession>
<dbReference type="Gene3D" id="3.40.50.1000">
    <property type="entry name" value="HAD superfamily/HAD-like"/>
    <property type="match status" value="1"/>
</dbReference>
<dbReference type="SFLD" id="SFLDS00003">
    <property type="entry name" value="Haloacid_Dehalogenase"/>
    <property type="match status" value="1"/>
</dbReference>
<dbReference type="Proteomes" id="UP000199318">
    <property type="component" value="Unassembled WGS sequence"/>
</dbReference>
<dbReference type="InterPro" id="IPR036412">
    <property type="entry name" value="HAD-like_sf"/>
</dbReference>
<keyword evidence="1" id="KW-0378">Hydrolase</keyword>
<dbReference type="NCBIfam" id="TIGR01549">
    <property type="entry name" value="HAD-SF-IA-v1"/>
    <property type="match status" value="1"/>
</dbReference>
<dbReference type="OrthoDB" id="9797743at2"/>
<dbReference type="STRING" id="1464123.SAMN05444126_11363"/>
<dbReference type="Gene3D" id="1.10.150.240">
    <property type="entry name" value="Putative phosphatase, domain 2"/>
    <property type="match status" value="1"/>
</dbReference>
<evidence type="ECO:0000256" key="1">
    <source>
        <dbReference type="ARBA" id="ARBA00022801"/>
    </source>
</evidence>
<dbReference type="AlphaFoldDB" id="A0A1H9UB90"/>
<proteinExistence type="predicted"/>
<dbReference type="PANTHER" id="PTHR43434">
    <property type="entry name" value="PHOSPHOGLYCOLATE PHOSPHATASE"/>
    <property type="match status" value="1"/>
</dbReference>
<dbReference type="GO" id="GO:0008967">
    <property type="term" value="F:phosphoglycolate phosphatase activity"/>
    <property type="evidence" value="ECO:0007669"/>
    <property type="project" value="TreeGrafter"/>
</dbReference>
<sequence>MAMIQINGKNIPVQAVFFDKDGTLIDFSSIWLPWAEQVLTVFSDSDRRETAEKSLGISLANGTVDPEGPLAIGSMQDVRTILANVLYVYGKPWHRAFHQVIERIDHLDETADYLRNLQPVEGAHEFLRSLKNAGVKTAVVTADDSKTASAHLQKLGIDRCFDTVIGADEVKRTKPYPDMVKLAAERLDIRLEETMMIGDTNSDMIVGRRGRMCSTVGIVTYADSTAHLTEADFTVSSYHELTCKS</sequence>
<keyword evidence="2" id="KW-0460">Magnesium</keyword>
<dbReference type="InterPro" id="IPR023198">
    <property type="entry name" value="PGP-like_dom2"/>
</dbReference>
<dbReference type="NCBIfam" id="TIGR01509">
    <property type="entry name" value="HAD-SF-IA-v3"/>
    <property type="match status" value="1"/>
</dbReference>
<dbReference type="SUPFAM" id="SSF56784">
    <property type="entry name" value="HAD-like"/>
    <property type="match status" value="1"/>
</dbReference>
<evidence type="ECO:0000313" key="3">
    <source>
        <dbReference type="EMBL" id="SES06424.1"/>
    </source>
</evidence>
<dbReference type="InterPro" id="IPR023214">
    <property type="entry name" value="HAD_sf"/>
</dbReference>
<dbReference type="Pfam" id="PF00702">
    <property type="entry name" value="Hydrolase"/>
    <property type="match status" value="1"/>
</dbReference>
<dbReference type="RefSeq" id="WP_093073021.1">
    <property type="nucleotide sequence ID" value="NZ_FOGV01000013.1"/>
</dbReference>
<dbReference type="SFLD" id="SFLDG01129">
    <property type="entry name" value="C1.5:_HAD__Beta-PGM__Phosphata"/>
    <property type="match status" value="1"/>
</dbReference>
<evidence type="ECO:0000256" key="2">
    <source>
        <dbReference type="ARBA" id="ARBA00022842"/>
    </source>
</evidence>
<reference evidence="4" key="1">
    <citation type="submission" date="2016-10" db="EMBL/GenBank/DDBJ databases">
        <authorList>
            <person name="de Groot N.N."/>
        </authorList>
    </citation>
    <scope>NUCLEOTIDE SEQUENCE [LARGE SCALE GENOMIC DNA]</scope>
    <source>
        <strain evidence="4">10nlg</strain>
    </source>
</reference>
<comment type="caution">
    <text evidence="3">The sequence shown here is derived from an EMBL/GenBank/DDBJ whole genome shotgun (WGS) entry which is preliminary data.</text>
</comment>